<name>A0A5K7Z188_9BACT</name>
<dbReference type="AlphaFoldDB" id="A0A5K7Z188"/>
<sequence>MILTFDAAAETVVFSVGNFEPYHYEENGEVKGVFVETVGSVCERLDLTPRFIVYPWKRAIALVKSGEVDGIISVFHTEERAGFLYYCPEPFCYTRTAILSGKENDRRVRKLTDLKGTYLYQVRGTFYGPCYDKRKDIFKDIWICDNIEKQIQLLDKRPFHYAIANEMSFRAVSAKLGLKDRFRTVFVVNKNPLHVAFSKALGEKGRNYAEKFGVVLRQLREEGQVPKIAK</sequence>
<dbReference type="PANTHER" id="PTHR35936:SF6">
    <property type="entry name" value="AMINO ACID ABC TRANSPORTER SUBSTRATE-BINDING PAAT FAMILY PROTEIN"/>
    <property type="match status" value="1"/>
</dbReference>
<protein>
    <recommendedName>
        <fullName evidence="2">Solute-binding protein family 3/N-terminal domain-containing protein</fullName>
    </recommendedName>
</protein>
<evidence type="ECO:0000313" key="3">
    <source>
        <dbReference type="EMBL" id="BBO73999.1"/>
    </source>
</evidence>
<dbReference type="Gene3D" id="3.40.190.10">
    <property type="entry name" value="Periplasmic binding protein-like II"/>
    <property type="match status" value="2"/>
</dbReference>
<evidence type="ECO:0000259" key="2">
    <source>
        <dbReference type="Pfam" id="PF00497"/>
    </source>
</evidence>
<dbReference type="KEGG" id="dwd:DSCW_14160"/>
<dbReference type="PANTHER" id="PTHR35936">
    <property type="entry name" value="MEMBRANE-BOUND LYTIC MUREIN TRANSGLYCOSYLASE F"/>
    <property type="match status" value="1"/>
</dbReference>
<dbReference type="Pfam" id="PF00497">
    <property type="entry name" value="SBP_bac_3"/>
    <property type="match status" value="1"/>
</dbReference>
<dbReference type="InterPro" id="IPR001638">
    <property type="entry name" value="Solute-binding_3/MltF_N"/>
</dbReference>
<dbReference type="EMBL" id="AP021875">
    <property type="protein sequence ID" value="BBO73999.1"/>
    <property type="molecule type" value="Genomic_DNA"/>
</dbReference>
<keyword evidence="1" id="KW-0732">Signal</keyword>
<evidence type="ECO:0000256" key="1">
    <source>
        <dbReference type="ARBA" id="ARBA00022729"/>
    </source>
</evidence>
<dbReference type="Proteomes" id="UP000427769">
    <property type="component" value="Chromosome"/>
</dbReference>
<gene>
    <name evidence="3" type="ORF">DSCW_14160</name>
</gene>
<feature type="domain" description="Solute-binding protein family 3/N-terminal" evidence="2">
    <location>
        <begin position="14"/>
        <end position="229"/>
    </location>
</feature>
<evidence type="ECO:0000313" key="4">
    <source>
        <dbReference type="Proteomes" id="UP000427769"/>
    </source>
</evidence>
<accession>A0A5K7Z188</accession>
<proteinExistence type="predicted"/>
<reference evidence="3 4" key="1">
    <citation type="submission" date="2019-11" db="EMBL/GenBank/DDBJ databases">
        <title>Comparative genomics of hydrocarbon-degrading Desulfosarcina strains.</title>
        <authorList>
            <person name="Watanabe M."/>
            <person name="Kojima H."/>
            <person name="Fukui M."/>
        </authorList>
    </citation>
    <scope>NUCLEOTIDE SEQUENCE [LARGE SCALE GENOMIC DNA]</scope>
    <source>
        <strain evidence="3 4">PP31</strain>
    </source>
</reference>
<dbReference type="SUPFAM" id="SSF53850">
    <property type="entry name" value="Periplasmic binding protein-like II"/>
    <property type="match status" value="1"/>
</dbReference>
<organism evidence="3 4">
    <name type="scientific">Desulfosarcina widdelii</name>
    <dbReference type="NCBI Taxonomy" id="947919"/>
    <lineage>
        <taxon>Bacteria</taxon>
        <taxon>Pseudomonadati</taxon>
        <taxon>Thermodesulfobacteriota</taxon>
        <taxon>Desulfobacteria</taxon>
        <taxon>Desulfobacterales</taxon>
        <taxon>Desulfosarcinaceae</taxon>
        <taxon>Desulfosarcina</taxon>
    </lineage>
</organism>
<keyword evidence="4" id="KW-1185">Reference proteome</keyword>